<dbReference type="Pfam" id="PF13346">
    <property type="entry name" value="ABC2_membrane_5"/>
    <property type="match status" value="1"/>
</dbReference>
<evidence type="ECO:0000256" key="1">
    <source>
        <dbReference type="SAM" id="Phobius"/>
    </source>
</evidence>
<dbReference type="InterPro" id="IPR025699">
    <property type="entry name" value="ABC2_memb-like"/>
</dbReference>
<dbReference type="OrthoDB" id="3238341at2"/>
<comment type="caution">
    <text evidence="2">The sequence shown here is derived from an EMBL/GenBank/DDBJ whole genome shotgun (WGS) entry which is preliminary data.</text>
</comment>
<dbReference type="Proteomes" id="UP000028984">
    <property type="component" value="Unassembled WGS sequence"/>
</dbReference>
<keyword evidence="1" id="KW-1133">Transmembrane helix</keyword>
<accession>A0A087CRG6</accession>
<dbReference type="STRING" id="1437610.BREU_1049"/>
<feature type="transmembrane region" description="Helical" evidence="1">
    <location>
        <begin position="206"/>
        <end position="228"/>
    </location>
</feature>
<keyword evidence="1" id="KW-0472">Membrane</keyword>
<sequence length="238" mass="25920">MSSVARGARADMQSRGHALISAMRLDLVYLFAEGVFQYPLIILMPFVFLLAFRNDFGYMLSVSMETYSFGALIVTMAVVDVQSGYRLRALMPVARHIQVLSRYVLGLMMALIASVMVALLNLVQSLAVSDWSLAANMPMTVGALLIVLAIVTIWIPLGYRSNSVNGLQVGLLVVYVIFLAVLLMWSELPHGFTASVLGVFAVLGSHAVPVAVVGLAIAVALYAVSYAISARIYQRKEW</sequence>
<proteinExistence type="predicted"/>
<evidence type="ECO:0000313" key="3">
    <source>
        <dbReference type="Proteomes" id="UP000028984"/>
    </source>
</evidence>
<feature type="transmembrane region" description="Helical" evidence="1">
    <location>
        <begin position="100"/>
        <end position="123"/>
    </location>
</feature>
<gene>
    <name evidence="2" type="ORF">BREU_1049</name>
</gene>
<name>A0A087CRG6_9BIFI</name>
<protein>
    <submittedName>
        <fullName evidence="2">Cation transporter ATPase</fullName>
    </submittedName>
</protein>
<dbReference type="EMBL" id="JGZK01000006">
    <property type="protein sequence ID" value="KFI85866.1"/>
    <property type="molecule type" value="Genomic_DNA"/>
</dbReference>
<keyword evidence="3" id="KW-1185">Reference proteome</keyword>
<organism evidence="2 3">
    <name type="scientific">Bifidobacterium reuteri DSM 23975</name>
    <dbReference type="NCBI Taxonomy" id="1437610"/>
    <lineage>
        <taxon>Bacteria</taxon>
        <taxon>Bacillati</taxon>
        <taxon>Actinomycetota</taxon>
        <taxon>Actinomycetes</taxon>
        <taxon>Bifidobacteriales</taxon>
        <taxon>Bifidobacteriaceae</taxon>
        <taxon>Bifidobacterium</taxon>
    </lineage>
</organism>
<keyword evidence="1" id="KW-0812">Transmembrane</keyword>
<feature type="transmembrane region" description="Helical" evidence="1">
    <location>
        <begin position="27"/>
        <end position="52"/>
    </location>
</feature>
<feature type="transmembrane region" description="Helical" evidence="1">
    <location>
        <begin position="135"/>
        <end position="157"/>
    </location>
</feature>
<dbReference type="RefSeq" id="WP_044088564.1">
    <property type="nucleotide sequence ID" value="NZ_JDUW01000002.1"/>
</dbReference>
<evidence type="ECO:0000313" key="2">
    <source>
        <dbReference type="EMBL" id="KFI85866.1"/>
    </source>
</evidence>
<dbReference type="eggNOG" id="ENOG5031HAF">
    <property type="taxonomic scope" value="Bacteria"/>
</dbReference>
<feature type="transmembrane region" description="Helical" evidence="1">
    <location>
        <begin position="58"/>
        <end position="79"/>
    </location>
</feature>
<feature type="transmembrane region" description="Helical" evidence="1">
    <location>
        <begin position="169"/>
        <end position="186"/>
    </location>
</feature>
<dbReference type="AlphaFoldDB" id="A0A087CRG6"/>
<reference evidence="2 3" key="1">
    <citation type="submission" date="2014-03" db="EMBL/GenBank/DDBJ databases">
        <title>Genomics of Bifidobacteria.</title>
        <authorList>
            <person name="Ventura M."/>
            <person name="Milani C."/>
            <person name="Lugli G.A."/>
        </authorList>
    </citation>
    <scope>NUCLEOTIDE SEQUENCE [LARGE SCALE GENOMIC DNA]</scope>
    <source>
        <strain evidence="2 3">DSM 23975</strain>
    </source>
</reference>